<gene>
    <name evidence="3" type="ORF">BEMITA_LOCUS13449</name>
</gene>
<name>A0A9P0CFH3_BEMTA</name>
<keyword evidence="4" id="KW-1185">Reference proteome</keyword>
<protein>
    <submittedName>
        <fullName evidence="3">Uncharacterized protein</fullName>
    </submittedName>
</protein>
<reference evidence="3" key="1">
    <citation type="submission" date="2021-12" db="EMBL/GenBank/DDBJ databases">
        <authorList>
            <person name="King R."/>
        </authorList>
    </citation>
    <scope>NUCLEOTIDE SEQUENCE</scope>
</reference>
<evidence type="ECO:0000313" key="4">
    <source>
        <dbReference type="Proteomes" id="UP001152759"/>
    </source>
</evidence>
<feature type="signal peptide" evidence="2">
    <location>
        <begin position="1"/>
        <end position="24"/>
    </location>
</feature>
<accession>A0A9P0CFH3</accession>
<dbReference type="Proteomes" id="UP001152759">
    <property type="component" value="Chromosome 9"/>
</dbReference>
<feature type="region of interest" description="Disordered" evidence="1">
    <location>
        <begin position="23"/>
        <end position="58"/>
    </location>
</feature>
<proteinExistence type="predicted"/>
<evidence type="ECO:0000256" key="1">
    <source>
        <dbReference type="SAM" id="MobiDB-lite"/>
    </source>
</evidence>
<evidence type="ECO:0000256" key="2">
    <source>
        <dbReference type="SAM" id="SignalP"/>
    </source>
</evidence>
<sequence>MAQLSVSQMLGWLFLVSMYPSSTPGKVPPTSAEMRQFSSPTTDCAGADSCSESSSEEDECIGPDCVISDVIGTRRKRSDVTLAPGSPEDTTIWDVITTRKKRSDATLVPKKTDDTLSSDVISTRKKRSEVILIEISSPTAHCDDADSCSESSSEEDECIEDCVISDAINTRKKRSAVAQVPQRTTSDVIGTQKIPSDVGLVPGQAEGILLGHIVGARRRRSDDAQTPGDNLISDVISTRKKRSDVTLVPGKTGDATCADGSCAKTGYGVILVTCAGDNCGGPPPCASGSCGGPPPCTSGSCKRHAPGPPPGKCPGDYCGGPPVHCAGGACGKRCPGGQCKRHPGPPPGGCQSGRCGPPPPPSDCYGDDCDYGPPSCPGGQCKRHPGPYPGGCPGGKCGGGYGPGGCPPGKCGGELIFTKNDLSITAVVFLNRFRR</sequence>
<feature type="chain" id="PRO_5040250912" evidence="2">
    <location>
        <begin position="25"/>
        <end position="435"/>
    </location>
</feature>
<keyword evidence="2" id="KW-0732">Signal</keyword>
<dbReference type="AlphaFoldDB" id="A0A9P0CFH3"/>
<dbReference type="EMBL" id="OU963870">
    <property type="protein sequence ID" value="CAH0777495.1"/>
    <property type="molecule type" value="Genomic_DNA"/>
</dbReference>
<organism evidence="3 4">
    <name type="scientific">Bemisia tabaci</name>
    <name type="common">Sweetpotato whitefly</name>
    <name type="synonym">Aleurodes tabaci</name>
    <dbReference type="NCBI Taxonomy" id="7038"/>
    <lineage>
        <taxon>Eukaryota</taxon>
        <taxon>Metazoa</taxon>
        <taxon>Ecdysozoa</taxon>
        <taxon>Arthropoda</taxon>
        <taxon>Hexapoda</taxon>
        <taxon>Insecta</taxon>
        <taxon>Pterygota</taxon>
        <taxon>Neoptera</taxon>
        <taxon>Paraneoptera</taxon>
        <taxon>Hemiptera</taxon>
        <taxon>Sternorrhyncha</taxon>
        <taxon>Aleyrodoidea</taxon>
        <taxon>Aleyrodidae</taxon>
        <taxon>Aleyrodinae</taxon>
        <taxon>Bemisia</taxon>
    </lineage>
</organism>
<evidence type="ECO:0000313" key="3">
    <source>
        <dbReference type="EMBL" id="CAH0777495.1"/>
    </source>
</evidence>